<dbReference type="EMBL" id="HE650832">
    <property type="protein sequence ID" value="CCF60758.1"/>
    <property type="molecule type" value="Genomic_DNA"/>
</dbReference>
<evidence type="ECO:0000256" key="4">
    <source>
        <dbReference type="ARBA" id="ARBA00022688"/>
    </source>
</evidence>
<reference evidence="10 11" key="1">
    <citation type="journal article" date="2011" name="Proc. Natl. Acad. Sci. U.S.A.">
        <title>Evolutionary erosion of yeast sex chromosomes by mating-type switching accidents.</title>
        <authorList>
            <person name="Gordon J.L."/>
            <person name="Armisen D."/>
            <person name="Proux-Wera E."/>
            <person name="Oheigeartaigh S.S."/>
            <person name="Byrne K.P."/>
            <person name="Wolfe K.H."/>
        </authorList>
    </citation>
    <scope>NUCLEOTIDE SEQUENCE [LARGE SCALE GENOMIC DNA]</scope>
    <source>
        <strain evidence="11">ATCC 22294 / BCRC 22015 / CBS 2517 / CECT 1963 / NBRC 1671 / NRRL Y-8276</strain>
    </source>
</reference>
<keyword evidence="4 8" id="KW-0831">Ubiquinone biosynthesis</keyword>
<dbReference type="GO" id="GO:0008289">
    <property type="term" value="F:lipid binding"/>
    <property type="evidence" value="ECO:0007669"/>
    <property type="project" value="UniProtKB-UniRule"/>
</dbReference>
<evidence type="ECO:0000313" key="11">
    <source>
        <dbReference type="Proteomes" id="UP000005220"/>
    </source>
</evidence>
<evidence type="ECO:0000259" key="9">
    <source>
        <dbReference type="Pfam" id="PF08511"/>
    </source>
</evidence>
<dbReference type="Pfam" id="PF08511">
    <property type="entry name" value="COQ9"/>
    <property type="match status" value="1"/>
</dbReference>
<dbReference type="KEGG" id="kaf:KAFR_0L01480"/>
<dbReference type="GO" id="GO:0032991">
    <property type="term" value="C:protein-containing complex"/>
    <property type="evidence" value="ECO:0007669"/>
    <property type="project" value="EnsemblFungi"/>
</dbReference>
<dbReference type="InterPro" id="IPR012762">
    <property type="entry name" value="Ubiq_biosynth_COQ9"/>
</dbReference>
<dbReference type="OrthoDB" id="619536at2759"/>
<dbReference type="FunCoup" id="H2B2A8">
    <property type="interactions" value="275"/>
</dbReference>
<dbReference type="PANTHER" id="PTHR21427:SF19">
    <property type="entry name" value="UBIQUINONE BIOSYNTHESIS PROTEIN COQ9, MITOCHONDRIAL"/>
    <property type="match status" value="1"/>
</dbReference>
<proteinExistence type="inferred from homology"/>
<comment type="similarity">
    <text evidence="3 8">Belongs to the COQ9 family.</text>
</comment>
<comment type="pathway">
    <text evidence="2 8">Cofactor biosynthesis; ubiquinone biosynthesis.</text>
</comment>
<evidence type="ECO:0000256" key="3">
    <source>
        <dbReference type="ARBA" id="ARBA00010766"/>
    </source>
</evidence>
<evidence type="ECO:0000256" key="8">
    <source>
        <dbReference type="RuleBase" id="RU366063"/>
    </source>
</evidence>
<dbReference type="PANTHER" id="PTHR21427">
    <property type="entry name" value="UBIQUINONE BIOSYNTHESIS PROTEIN COQ9, MITOCHONDRIAL"/>
    <property type="match status" value="1"/>
</dbReference>
<protein>
    <recommendedName>
        <fullName evidence="8">Ubiquinone biosynthesis protein</fullName>
    </recommendedName>
</protein>
<dbReference type="GO" id="GO:0005743">
    <property type="term" value="C:mitochondrial inner membrane"/>
    <property type="evidence" value="ECO:0007669"/>
    <property type="project" value="EnsemblFungi"/>
</dbReference>
<gene>
    <name evidence="10" type="primary">KAFR0L01480</name>
    <name evidence="10" type="ORF">KAFR_0L01480</name>
</gene>
<dbReference type="GeneID" id="13886966"/>
<evidence type="ECO:0000256" key="5">
    <source>
        <dbReference type="ARBA" id="ARBA00022946"/>
    </source>
</evidence>
<dbReference type="Proteomes" id="UP000005220">
    <property type="component" value="Chromosome 12"/>
</dbReference>
<dbReference type="InterPro" id="IPR013718">
    <property type="entry name" value="COQ9_C"/>
</dbReference>
<dbReference type="NCBIfam" id="TIGR02396">
    <property type="entry name" value="diverge_rpsU"/>
    <property type="match status" value="1"/>
</dbReference>
<name>H2B2A8_KAZAF</name>
<keyword evidence="5" id="KW-0809">Transit peptide</keyword>
<comment type="subcellular location">
    <subcellularLocation>
        <location evidence="1 8">Mitochondrion</location>
    </subcellularLocation>
</comment>
<feature type="domain" description="COQ9 C-terminal" evidence="9">
    <location>
        <begin position="166"/>
        <end position="236"/>
    </location>
</feature>
<dbReference type="GO" id="GO:0006744">
    <property type="term" value="P:ubiquinone biosynthetic process"/>
    <property type="evidence" value="ECO:0007669"/>
    <property type="project" value="UniProtKB-UniRule"/>
</dbReference>
<evidence type="ECO:0000313" key="10">
    <source>
        <dbReference type="EMBL" id="CCF60758.1"/>
    </source>
</evidence>
<keyword evidence="11" id="KW-1185">Reference proteome</keyword>
<dbReference type="UniPathway" id="UPA00232"/>
<dbReference type="STRING" id="1071382.H2B2A8"/>
<evidence type="ECO:0000256" key="6">
    <source>
        <dbReference type="ARBA" id="ARBA00023121"/>
    </source>
</evidence>
<evidence type="ECO:0000256" key="1">
    <source>
        <dbReference type="ARBA" id="ARBA00004173"/>
    </source>
</evidence>
<evidence type="ECO:0000256" key="7">
    <source>
        <dbReference type="ARBA" id="ARBA00023128"/>
    </source>
</evidence>
<dbReference type="RefSeq" id="XP_003959893.1">
    <property type="nucleotide sequence ID" value="XM_003959844.1"/>
</dbReference>
<accession>H2B2A8</accession>
<keyword evidence="7 8" id="KW-0496">Mitochondrion</keyword>
<dbReference type="HOGENOM" id="CLU_057411_1_1_1"/>
<organism evidence="10 11">
    <name type="scientific">Kazachstania africana (strain ATCC 22294 / BCRC 22015 / CBS 2517 / CECT 1963 / NBRC 1671 / NRRL Y-8276)</name>
    <name type="common">Yeast</name>
    <name type="synonym">Kluyveromyces africanus</name>
    <dbReference type="NCBI Taxonomy" id="1071382"/>
    <lineage>
        <taxon>Eukaryota</taxon>
        <taxon>Fungi</taxon>
        <taxon>Dikarya</taxon>
        <taxon>Ascomycota</taxon>
        <taxon>Saccharomycotina</taxon>
        <taxon>Saccharomycetes</taxon>
        <taxon>Saccharomycetales</taxon>
        <taxon>Saccharomycetaceae</taxon>
        <taxon>Kazachstania</taxon>
    </lineage>
</organism>
<dbReference type="InParanoid" id="H2B2A8"/>
<dbReference type="eggNOG" id="KOG2969">
    <property type="taxonomic scope" value="Eukaryota"/>
</dbReference>
<comment type="function">
    <text evidence="8">Membrane-associated protein that warps the membrane surface to access and bind aromatic isoprenes with high specificity, including ubiquinone (CoQ) isoprene intermediates and presents them directly to Coq7, therefore facilitating the Coq7-mediated hydroxylase step. Participates in the biosynthesis of coenzyme Q, also named ubiquinone, an essential lipid-soluble electron transporter for aerobic cellular respiration.</text>
</comment>
<evidence type="ECO:0000256" key="2">
    <source>
        <dbReference type="ARBA" id="ARBA00004749"/>
    </source>
</evidence>
<dbReference type="AlphaFoldDB" id="H2B2A8"/>
<sequence length="264" mass="30198">MVMSSFTPLNKSLLRTTQFKCLRRLYHPASNEYVNPTTISPLTYSMDSIQSKILSHSLKEYVPTSGFNEKSILKSINDLGYSSSMMSVIGASNSPSFAHSSPAVLELIKYNLVSKRIELTKDTNDNTTTTLKELLLKRLEMDIPISSQLRGLFAQLATPGKFMFDVSLPELFQLADDMIFFSNEKDHHDMAWYSKRLAVSMAYVTSKMFMIQDTSNNFQMTMDFASDKVDRVMNLGEYYNNVEEYAWFTLMNSINLVKSQFSRM</sequence>
<keyword evidence="6 8" id="KW-0446">Lipid-binding</keyword>